<evidence type="ECO:0000313" key="2">
    <source>
        <dbReference type="Proteomes" id="UP000037035"/>
    </source>
</evidence>
<proteinExistence type="predicted"/>
<accession>A0A0L6UMQ7</accession>
<sequence>MDDLGGATVTDSGEQIIGDFEGGLTLPPACRICRPKKTITQHAGSVCGRQAFSQMFSPRIYWQGPQAEVQEQESVEWILVPIKVASSAPHLAALVGNHPAGIAEVPLFSELETHPSTVILHSSSMCPQRQEEGHDGQEISRAINSTSFPIGSLETNSSAKTPPLNCGSITFQLHSTS</sequence>
<name>A0A0L6UMQ7_9BASI</name>
<gene>
    <name evidence="1" type="ORF">VP01_5199g3</name>
</gene>
<dbReference type="EMBL" id="LAVV01010385">
    <property type="protein sequence ID" value="KNZ49130.1"/>
    <property type="molecule type" value="Genomic_DNA"/>
</dbReference>
<organism evidence="1 2">
    <name type="scientific">Puccinia sorghi</name>
    <dbReference type="NCBI Taxonomy" id="27349"/>
    <lineage>
        <taxon>Eukaryota</taxon>
        <taxon>Fungi</taxon>
        <taxon>Dikarya</taxon>
        <taxon>Basidiomycota</taxon>
        <taxon>Pucciniomycotina</taxon>
        <taxon>Pucciniomycetes</taxon>
        <taxon>Pucciniales</taxon>
        <taxon>Pucciniaceae</taxon>
        <taxon>Puccinia</taxon>
    </lineage>
</organism>
<protein>
    <submittedName>
        <fullName evidence="1">Uncharacterized protein</fullName>
    </submittedName>
</protein>
<keyword evidence="2" id="KW-1185">Reference proteome</keyword>
<reference evidence="1 2" key="1">
    <citation type="submission" date="2015-08" db="EMBL/GenBank/DDBJ databases">
        <title>Next Generation Sequencing and Analysis of the Genome of Puccinia sorghi L Schw, the Causal Agent of Maize Common Rust.</title>
        <authorList>
            <person name="Rochi L."/>
            <person name="Burguener G."/>
            <person name="Darino M."/>
            <person name="Turjanski A."/>
            <person name="Kreff E."/>
            <person name="Dieguez M.J."/>
            <person name="Sacco F."/>
        </authorList>
    </citation>
    <scope>NUCLEOTIDE SEQUENCE [LARGE SCALE GENOMIC DNA]</scope>
    <source>
        <strain evidence="1 2">RO10H11247</strain>
    </source>
</reference>
<dbReference type="AlphaFoldDB" id="A0A0L6UMQ7"/>
<comment type="caution">
    <text evidence="1">The sequence shown here is derived from an EMBL/GenBank/DDBJ whole genome shotgun (WGS) entry which is preliminary data.</text>
</comment>
<dbReference type="Proteomes" id="UP000037035">
    <property type="component" value="Unassembled WGS sequence"/>
</dbReference>
<dbReference type="VEuPathDB" id="FungiDB:VP01_5199g3"/>
<evidence type="ECO:0000313" key="1">
    <source>
        <dbReference type="EMBL" id="KNZ49130.1"/>
    </source>
</evidence>